<protein>
    <submittedName>
        <fullName evidence="2">Uncharacterized protein</fullName>
    </submittedName>
</protein>
<keyword evidence="1" id="KW-1133">Transmembrane helix</keyword>
<evidence type="ECO:0000313" key="3">
    <source>
        <dbReference type="Proteomes" id="UP000037267"/>
    </source>
</evidence>
<dbReference type="EMBL" id="LGSS01000009">
    <property type="protein sequence ID" value="KNF08185.1"/>
    <property type="molecule type" value="Genomic_DNA"/>
</dbReference>
<dbReference type="STRING" id="1503.CLPU_9c00810"/>
<comment type="caution">
    <text evidence="2">The sequence shown here is derived from an EMBL/GenBank/DDBJ whole genome shotgun (WGS) entry which is preliminary data.</text>
</comment>
<reference evidence="3" key="1">
    <citation type="submission" date="2015-07" db="EMBL/GenBank/DDBJ databases">
        <title>Draft genome sequence of the purine-degrading Gottschalkia purinilyticum DSM 1384 (formerly Clostridium purinilyticum).</title>
        <authorList>
            <person name="Poehlein A."/>
            <person name="Schiel-Bengelsdorf B."/>
            <person name="Bengelsdorf F.R."/>
            <person name="Daniel R."/>
            <person name="Duerre P."/>
        </authorList>
    </citation>
    <scope>NUCLEOTIDE SEQUENCE [LARGE SCALE GENOMIC DNA]</scope>
    <source>
        <strain evidence="3">DSM 1384</strain>
    </source>
</reference>
<name>A0A0L0WA44_GOTPU</name>
<gene>
    <name evidence="2" type="ORF">CLPU_9c00810</name>
</gene>
<feature type="transmembrane region" description="Helical" evidence="1">
    <location>
        <begin position="34"/>
        <end position="61"/>
    </location>
</feature>
<keyword evidence="1" id="KW-0812">Transmembrane</keyword>
<sequence length="71" mass="8100">MYDMGGYLFMSVLSFIIGIYLKSSEIIAISIVFLLYYILFSLFTVVFPLRAIFLIACLLTVNYLESKGILN</sequence>
<organism evidence="2 3">
    <name type="scientific">Gottschalkia purinilytica</name>
    <name type="common">Clostridium purinilyticum</name>
    <dbReference type="NCBI Taxonomy" id="1503"/>
    <lineage>
        <taxon>Bacteria</taxon>
        <taxon>Bacillati</taxon>
        <taxon>Bacillota</taxon>
        <taxon>Tissierellia</taxon>
        <taxon>Tissierellales</taxon>
        <taxon>Gottschalkiaceae</taxon>
        <taxon>Gottschalkia</taxon>
    </lineage>
</organism>
<evidence type="ECO:0000256" key="1">
    <source>
        <dbReference type="SAM" id="Phobius"/>
    </source>
</evidence>
<accession>A0A0L0WA44</accession>
<dbReference type="AlphaFoldDB" id="A0A0L0WA44"/>
<dbReference type="Proteomes" id="UP000037267">
    <property type="component" value="Unassembled WGS sequence"/>
</dbReference>
<feature type="transmembrane region" description="Helical" evidence="1">
    <location>
        <begin position="6"/>
        <end position="22"/>
    </location>
</feature>
<evidence type="ECO:0000313" key="2">
    <source>
        <dbReference type="EMBL" id="KNF08185.1"/>
    </source>
</evidence>
<keyword evidence="3" id="KW-1185">Reference proteome</keyword>
<keyword evidence="1" id="KW-0472">Membrane</keyword>
<proteinExistence type="predicted"/>